<dbReference type="Pfam" id="PF00392">
    <property type="entry name" value="GntR"/>
    <property type="match status" value="1"/>
</dbReference>
<dbReference type="Gene3D" id="1.10.10.10">
    <property type="entry name" value="Winged helix-like DNA-binding domain superfamily/Winged helix DNA-binding domain"/>
    <property type="match status" value="1"/>
</dbReference>
<protein>
    <submittedName>
        <fullName evidence="5">GntR family transcriptional regulator</fullName>
    </submittedName>
</protein>
<dbReference type="AlphaFoldDB" id="A0AAW9MY34"/>
<keyword evidence="6" id="KW-1185">Reference proteome</keyword>
<evidence type="ECO:0000256" key="3">
    <source>
        <dbReference type="ARBA" id="ARBA00023163"/>
    </source>
</evidence>
<dbReference type="RefSeq" id="WP_324619517.1">
    <property type="nucleotide sequence ID" value="NZ_JAYKOT010000003.1"/>
</dbReference>
<dbReference type="SUPFAM" id="SSF46785">
    <property type="entry name" value="Winged helix' DNA-binding domain"/>
    <property type="match status" value="1"/>
</dbReference>
<name>A0AAW9MY34_9FIRM</name>
<dbReference type="GO" id="GO:0003700">
    <property type="term" value="F:DNA-binding transcription factor activity"/>
    <property type="evidence" value="ECO:0007669"/>
    <property type="project" value="InterPro"/>
</dbReference>
<gene>
    <name evidence="5" type="ORF">VLK81_04700</name>
</gene>
<keyword evidence="1" id="KW-0805">Transcription regulation</keyword>
<dbReference type="GO" id="GO:0003677">
    <property type="term" value="F:DNA binding"/>
    <property type="evidence" value="ECO:0007669"/>
    <property type="project" value="UniProtKB-KW"/>
</dbReference>
<keyword evidence="2" id="KW-0238">DNA-binding</keyword>
<evidence type="ECO:0000313" key="6">
    <source>
        <dbReference type="Proteomes" id="UP001357733"/>
    </source>
</evidence>
<dbReference type="InterPro" id="IPR036388">
    <property type="entry name" value="WH-like_DNA-bd_sf"/>
</dbReference>
<accession>A0AAW9MY34</accession>
<dbReference type="EMBL" id="JAYKOT010000003">
    <property type="protein sequence ID" value="MEB3429320.1"/>
    <property type="molecule type" value="Genomic_DNA"/>
</dbReference>
<feature type="domain" description="HTH gntR-type" evidence="4">
    <location>
        <begin position="11"/>
        <end position="79"/>
    </location>
</feature>
<keyword evidence="3" id="KW-0804">Transcription</keyword>
<evidence type="ECO:0000256" key="2">
    <source>
        <dbReference type="ARBA" id="ARBA00023125"/>
    </source>
</evidence>
<dbReference type="InterPro" id="IPR000524">
    <property type="entry name" value="Tscrpt_reg_HTH_GntR"/>
</dbReference>
<proteinExistence type="predicted"/>
<comment type="caution">
    <text evidence="5">The sequence shown here is derived from an EMBL/GenBank/DDBJ whole genome shotgun (WGS) entry which is preliminary data.</text>
</comment>
<dbReference type="PANTHER" id="PTHR38445:SF12">
    <property type="entry name" value="GNTR-FAMILY TRANSCRIPTIONAL REGULATOR"/>
    <property type="match status" value="1"/>
</dbReference>
<sequence>MILKIDMASDVPIYQQVRDEIVCLIGMGELSSGDELPTVRSLAEDLDINPMTIQKSYNMLKNEGFVEIHRRSGAQVSSLKNLRQNEFENTFKKLLLEAKARGYNLDELIRKVQNDI</sequence>
<dbReference type="SMART" id="SM00345">
    <property type="entry name" value="HTH_GNTR"/>
    <property type="match status" value="1"/>
</dbReference>
<evidence type="ECO:0000259" key="4">
    <source>
        <dbReference type="PROSITE" id="PS50949"/>
    </source>
</evidence>
<organism evidence="5 6">
    <name type="scientific">Citroniella saccharovorans</name>
    <dbReference type="NCBI Taxonomy" id="2053367"/>
    <lineage>
        <taxon>Bacteria</taxon>
        <taxon>Bacillati</taxon>
        <taxon>Bacillota</taxon>
        <taxon>Tissierellia</taxon>
        <taxon>Tissierellales</taxon>
        <taxon>Peptoniphilaceae</taxon>
        <taxon>Citroniella</taxon>
    </lineage>
</organism>
<dbReference type="InterPro" id="IPR036390">
    <property type="entry name" value="WH_DNA-bd_sf"/>
</dbReference>
<dbReference type="PANTHER" id="PTHR38445">
    <property type="entry name" value="HTH-TYPE TRANSCRIPTIONAL REPRESSOR YTRA"/>
    <property type="match status" value="1"/>
</dbReference>
<reference evidence="5 6" key="1">
    <citation type="submission" date="2024-01" db="EMBL/GenBank/DDBJ databases">
        <title>Complete genome sequence of Citroniella saccharovorans strain M6.X9, isolated from human fecal sample.</title>
        <authorList>
            <person name="Cheng G."/>
            <person name="Westerholm M."/>
            <person name="Schnurer A."/>
        </authorList>
    </citation>
    <scope>NUCLEOTIDE SEQUENCE [LARGE SCALE GENOMIC DNA]</scope>
    <source>
        <strain evidence="5 6">DSM 29873</strain>
    </source>
</reference>
<dbReference type="Proteomes" id="UP001357733">
    <property type="component" value="Unassembled WGS sequence"/>
</dbReference>
<dbReference type="PROSITE" id="PS50949">
    <property type="entry name" value="HTH_GNTR"/>
    <property type="match status" value="1"/>
</dbReference>
<evidence type="ECO:0000256" key="1">
    <source>
        <dbReference type="ARBA" id="ARBA00023015"/>
    </source>
</evidence>
<evidence type="ECO:0000313" key="5">
    <source>
        <dbReference type="EMBL" id="MEB3429320.1"/>
    </source>
</evidence>
<dbReference type="CDD" id="cd07377">
    <property type="entry name" value="WHTH_GntR"/>
    <property type="match status" value="1"/>
</dbReference>